<dbReference type="InterPro" id="IPR011113">
    <property type="entry name" value="Rho_RNA-bd"/>
</dbReference>
<comment type="caution">
    <text evidence="9">Lacks conserved residue(s) required for the propagation of feature annotation.</text>
</comment>
<evidence type="ECO:0000256" key="3">
    <source>
        <dbReference type="ARBA" id="ARBA00022801"/>
    </source>
</evidence>
<evidence type="ECO:0000256" key="8">
    <source>
        <dbReference type="ARBA" id="ARBA00023163"/>
    </source>
</evidence>
<dbReference type="EC" id="3.6.4.-" evidence="9 10"/>
<comment type="function">
    <text evidence="9">Facilitates transcription termination by a mechanism that involves Rho binding to the nascent RNA, activation of Rho's RNA-dependent ATPase activity, and release of the mRNA from the DNA template.</text>
</comment>
<evidence type="ECO:0000313" key="14">
    <source>
        <dbReference type="EMBL" id="NBG88348.1"/>
    </source>
</evidence>
<dbReference type="GO" id="GO:0004386">
    <property type="term" value="F:helicase activity"/>
    <property type="evidence" value="ECO:0007669"/>
    <property type="project" value="UniProtKB-UniRule"/>
</dbReference>
<evidence type="ECO:0000256" key="6">
    <source>
        <dbReference type="ARBA" id="ARBA00022884"/>
    </source>
</evidence>
<evidence type="ECO:0000313" key="15">
    <source>
        <dbReference type="Proteomes" id="UP000449710"/>
    </source>
</evidence>
<dbReference type="SUPFAM" id="SSF68912">
    <property type="entry name" value="Rho N-terminal domain-like"/>
    <property type="match status" value="1"/>
</dbReference>
<dbReference type="Proteomes" id="UP000449710">
    <property type="component" value="Unassembled WGS sequence"/>
</dbReference>
<organism evidence="14 15">
    <name type="scientific">Isachenkonia alkalipeptolytica</name>
    <dbReference type="NCBI Taxonomy" id="2565777"/>
    <lineage>
        <taxon>Bacteria</taxon>
        <taxon>Bacillati</taxon>
        <taxon>Bacillota</taxon>
        <taxon>Clostridia</taxon>
        <taxon>Eubacteriales</taxon>
        <taxon>Clostridiaceae</taxon>
        <taxon>Isachenkonia</taxon>
    </lineage>
</organism>
<evidence type="ECO:0000256" key="12">
    <source>
        <dbReference type="SAM" id="MobiDB-lite"/>
    </source>
</evidence>
<reference evidence="14 15" key="1">
    <citation type="submission" date="2019-04" db="EMBL/GenBank/DDBJ databases">
        <title>Isachenkonia alkalipeptolytica gen. nov. sp. nov. a new anaerobic, alkiliphilic organothrophic bacterium capable to reduce synthesized ferrihydrite isolated from a soda lake.</title>
        <authorList>
            <person name="Toshchakov S.V."/>
            <person name="Zavarzina D.G."/>
            <person name="Zhilina T.N."/>
            <person name="Kostrikina N.A."/>
            <person name="Kublanov I.V."/>
        </authorList>
    </citation>
    <scope>NUCLEOTIDE SEQUENCE [LARGE SCALE GENOMIC DNA]</scope>
    <source>
        <strain evidence="14 15">Z-1701</strain>
    </source>
</reference>
<dbReference type="Gene3D" id="2.40.50.140">
    <property type="entry name" value="Nucleic acid-binding proteins"/>
    <property type="match status" value="1"/>
</dbReference>
<evidence type="ECO:0000256" key="9">
    <source>
        <dbReference type="HAMAP-Rule" id="MF_01884"/>
    </source>
</evidence>
<dbReference type="InterPro" id="IPR003593">
    <property type="entry name" value="AAA+_ATPase"/>
</dbReference>
<dbReference type="GO" id="GO:0003723">
    <property type="term" value="F:RNA binding"/>
    <property type="evidence" value="ECO:0007669"/>
    <property type="project" value="UniProtKB-UniRule"/>
</dbReference>
<feature type="binding site" evidence="9">
    <location>
        <position position="343"/>
    </location>
    <ligand>
        <name>ATP</name>
        <dbReference type="ChEBI" id="CHEBI:30616"/>
    </ligand>
</feature>
<keyword evidence="2 9" id="KW-0547">Nucleotide-binding</keyword>
<dbReference type="EMBL" id="SUMG01000007">
    <property type="protein sequence ID" value="NBG88348.1"/>
    <property type="molecule type" value="Genomic_DNA"/>
</dbReference>
<feature type="compositionally biased region" description="Low complexity" evidence="12">
    <location>
        <begin position="130"/>
        <end position="146"/>
    </location>
</feature>
<evidence type="ECO:0000256" key="1">
    <source>
        <dbReference type="ARBA" id="ARBA00022472"/>
    </source>
</evidence>
<dbReference type="SUPFAM" id="SSF52540">
    <property type="entry name" value="P-loop containing nucleoside triphosphate hydrolases"/>
    <property type="match status" value="1"/>
</dbReference>
<proteinExistence type="inferred from homology"/>
<feature type="domain" description="Rho RNA-BD" evidence="13">
    <location>
        <begin position="184"/>
        <end position="257"/>
    </location>
</feature>
<evidence type="ECO:0000256" key="11">
    <source>
        <dbReference type="PROSITE-ProRule" id="PRU01203"/>
    </source>
</evidence>
<dbReference type="NCBIfam" id="NF006886">
    <property type="entry name" value="PRK09376.1"/>
    <property type="match status" value="1"/>
</dbReference>
<evidence type="ECO:0000259" key="13">
    <source>
        <dbReference type="PROSITE" id="PS51856"/>
    </source>
</evidence>
<sequence length="552" mass="60877">MDVKELEKKKLTDLKEIAKTLGIKNYYRYKKHELVDLIQGKPLEKEEKPGESAASNVDGDGGINTTGGTAGGTTAKSTATNRTDSDSTNNTAGGTTAKSTANNTASNTVSDSANKTAGSAAPKNTATNRTASNTPNAATKTNTAKTNETDHEPAVNPKEKQEKTSREEGLPTHLQSEISQDKEVNVANGILDIHMDGYGFLRMNNYLSSDDDIYISPSQIRRFKMRTGDKITGITRKAKSGEKYNALLYVKKINDLDPEIANKRWDFDQLTPIYPNKRINLELASNQLATRLIDLIAPIGKGQRGMIVAPPKAGKTILLKQIAKSVAMNYPESEIIVLLIDERPEEVTDMKRSIDGEVVYSTFDELPSHHIKVAEMVLNRAQRLVEQKKDVVILMDSITRLARAYNLTIPPTGRTLSGGLDPGALHMPKKFFGAARNLEEGGSLTIIGTALVETGSRMDDVIFEEFKGTGNMELHLDRKLSEKRVFPAVDINRSGTRREDLLLTPEELEAMFSIRRAMSSNSVQDTTEKIISTLVKTKNNREFVQVIRKKLQ</sequence>
<dbReference type="GO" id="GO:0008186">
    <property type="term" value="F:ATP-dependent activity, acting on RNA"/>
    <property type="evidence" value="ECO:0007669"/>
    <property type="project" value="UniProtKB-UniRule"/>
</dbReference>
<dbReference type="GO" id="GO:0006353">
    <property type="term" value="P:DNA-templated transcription termination"/>
    <property type="evidence" value="ECO:0007669"/>
    <property type="project" value="UniProtKB-UniRule"/>
</dbReference>
<comment type="similarity">
    <text evidence="9 11">Belongs to the Rho family.</text>
</comment>
<dbReference type="RefSeq" id="WP_160720816.1">
    <property type="nucleotide sequence ID" value="NZ_SUMG01000007.1"/>
</dbReference>
<dbReference type="SUPFAM" id="SSF50249">
    <property type="entry name" value="Nucleic acid-binding proteins"/>
    <property type="match status" value="1"/>
</dbReference>
<dbReference type="PANTHER" id="PTHR46425">
    <property type="entry name" value="TRANSCRIPTION TERMINATION FACTOR RHO"/>
    <property type="match status" value="1"/>
</dbReference>
<dbReference type="CDD" id="cd04459">
    <property type="entry name" value="Rho_CSD"/>
    <property type="match status" value="1"/>
</dbReference>
<evidence type="ECO:0000256" key="4">
    <source>
        <dbReference type="ARBA" id="ARBA00022806"/>
    </source>
</evidence>
<dbReference type="InterPro" id="IPR004665">
    <property type="entry name" value="Term_rho"/>
</dbReference>
<comment type="subunit">
    <text evidence="9">Homohexamer. The homohexamer assembles into an open ring structure.</text>
</comment>
<dbReference type="GO" id="GO:0016787">
    <property type="term" value="F:hydrolase activity"/>
    <property type="evidence" value="ECO:0007669"/>
    <property type="project" value="UniProtKB-KW"/>
</dbReference>
<dbReference type="HAMAP" id="MF_01884">
    <property type="entry name" value="Rho"/>
    <property type="match status" value="1"/>
</dbReference>
<keyword evidence="1 9" id="KW-0806">Transcription termination</keyword>
<feature type="binding site" evidence="9">
    <location>
        <begin position="312"/>
        <end position="317"/>
    </location>
    <ligand>
        <name>ATP</name>
        <dbReference type="ChEBI" id="CHEBI:30616"/>
    </ligand>
</feature>
<evidence type="ECO:0000256" key="10">
    <source>
        <dbReference type="NCBIfam" id="TIGR00767"/>
    </source>
</evidence>
<dbReference type="CDD" id="cd01128">
    <property type="entry name" value="rho_factor_C"/>
    <property type="match status" value="1"/>
</dbReference>
<keyword evidence="15" id="KW-1185">Reference proteome</keyword>
<dbReference type="AlphaFoldDB" id="A0AA44BDX6"/>
<evidence type="ECO:0000256" key="2">
    <source>
        <dbReference type="ARBA" id="ARBA00022741"/>
    </source>
</evidence>
<dbReference type="InterPro" id="IPR011112">
    <property type="entry name" value="Rho-like_N"/>
</dbReference>
<keyword evidence="7 9" id="KW-0805">Transcription regulation</keyword>
<dbReference type="SMART" id="SM00357">
    <property type="entry name" value="CSP"/>
    <property type="match status" value="1"/>
</dbReference>
<dbReference type="NCBIfam" id="TIGR00767">
    <property type="entry name" value="rho"/>
    <property type="match status" value="1"/>
</dbReference>
<keyword evidence="5 9" id="KW-0067">ATP-binding</keyword>
<feature type="region of interest" description="Disordered" evidence="12">
    <location>
        <begin position="39"/>
        <end position="175"/>
    </location>
</feature>
<feature type="compositionally biased region" description="Low complexity" evidence="12">
    <location>
        <begin position="72"/>
        <end position="114"/>
    </location>
</feature>
<dbReference type="InterPro" id="IPR027417">
    <property type="entry name" value="P-loop_NTPase"/>
</dbReference>
<feature type="binding site" evidence="9">
    <location>
        <begin position="300"/>
        <end position="305"/>
    </location>
    <ligand>
        <name>ATP</name>
        <dbReference type="ChEBI" id="CHEBI:30616"/>
    </ligand>
</feature>
<dbReference type="InterPro" id="IPR000194">
    <property type="entry name" value="ATPase_F1/V1/A1_a/bsu_nucl-bd"/>
</dbReference>
<dbReference type="SMART" id="SM00959">
    <property type="entry name" value="Rho_N"/>
    <property type="match status" value="1"/>
</dbReference>
<keyword evidence="8 9" id="KW-0804">Transcription</keyword>
<keyword evidence="4 9" id="KW-0347">Helicase</keyword>
<dbReference type="Pfam" id="PF07498">
    <property type="entry name" value="Rho_N"/>
    <property type="match status" value="1"/>
</dbReference>
<dbReference type="PANTHER" id="PTHR46425:SF1">
    <property type="entry name" value="TRANSCRIPTION TERMINATION FACTOR RHO"/>
    <property type="match status" value="1"/>
</dbReference>
<dbReference type="Gene3D" id="1.10.720.10">
    <property type="match status" value="1"/>
</dbReference>
<dbReference type="Pfam" id="PF00006">
    <property type="entry name" value="ATP-synt_ab"/>
    <property type="match status" value="1"/>
</dbReference>
<dbReference type="Gene3D" id="3.40.50.300">
    <property type="entry name" value="P-loop containing nucleotide triphosphate hydrolases"/>
    <property type="match status" value="1"/>
</dbReference>
<protein>
    <recommendedName>
        <fullName evidence="9 10">Transcription termination factor Rho</fullName>
        <ecNumber evidence="9 10">3.6.4.-</ecNumber>
    </recommendedName>
    <alternativeName>
        <fullName evidence="9">ATP-dependent helicase Rho</fullName>
    </alternativeName>
</protein>
<dbReference type="SMART" id="SM00382">
    <property type="entry name" value="AAA"/>
    <property type="match status" value="1"/>
</dbReference>
<name>A0AA44BDX6_9CLOT</name>
<keyword evidence="6 9" id="KW-0694">RNA-binding</keyword>
<comment type="caution">
    <text evidence="14">The sequence shown here is derived from an EMBL/GenBank/DDBJ whole genome shotgun (WGS) entry which is preliminary data.</text>
</comment>
<keyword evidence="3 9" id="KW-0378">Hydrolase</keyword>
<dbReference type="InterPro" id="IPR012340">
    <property type="entry name" value="NA-bd_OB-fold"/>
</dbReference>
<feature type="compositionally biased region" description="Gly residues" evidence="12">
    <location>
        <begin position="59"/>
        <end position="71"/>
    </location>
</feature>
<accession>A0AA44BDX6</accession>
<dbReference type="InterPro" id="IPR011129">
    <property type="entry name" value="CSD"/>
</dbReference>
<dbReference type="Pfam" id="PF07497">
    <property type="entry name" value="Rho_RNA_bind"/>
    <property type="match status" value="1"/>
</dbReference>
<evidence type="ECO:0000256" key="7">
    <source>
        <dbReference type="ARBA" id="ARBA00023015"/>
    </source>
</evidence>
<dbReference type="GO" id="GO:0005524">
    <property type="term" value="F:ATP binding"/>
    <property type="evidence" value="ECO:0007669"/>
    <property type="project" value="UniProtKB-UniRule"/>
</dbReference>
<dbReference type="PROSITE" id="PS51856">
    <property type="entry name" value="RHO_RNA_BD"/>
    <property type="match status" value="1"/>
</dbReference>
<dbReference type="InterPro" id="IPR041703">
    <property type="entry name" value="Rho_factor_ATP-bd"/>
</dbReference>
<dbReference type="InterPro" id="IPR036269">
    <property type="entry name" value="Rho_N_sf"/>
</dbReference>
<evidence type="ECO:0000256" key="5">
    <source>
        <dbReference type="ARBA" id="ARBA00022840"/>
    </source>
</evidence>
<feature type="compositionally biased region" description="Basic and acidic residues" evidence="12">
    <location>
        <begin position="147"/>
        <end position="170"/>
    </location>
</feature>
<gene>
    <name evidence="9" type="primary">rho</name>
    <name evidence="14" type="ORF">ISALK_07515</name>
</gene>